<evidence type="ECO:0000256" key="2">
    <source>
        <dbReference type="ARBA" id="ARBA00004651"/>
    </source>
</evidence>
<comment type="subcellular location">
    <subcellularLocation>
        <location evidence="2">Cell membrane</location>
        <topology evidence="2">Multi-pass membrane protein</topology>
    </subcellularLocation>
</comment>
<evidence type="ECO:0000256" key="13">
    <source>
        <dbReference type="ARBA" id="ARBA00023136"/>
    </source>
</evidence>
<dbReference type="EC" id="2.7.13.3" evidence="3"/>
<dbReference type="InterPro" id="IPR004358">
    <property type="entry name" value="Sig_transdc_His_kin-like_C"/>
</dbReference>
<evidence type="ECO:0000256" key="11">
    <source>
        <dbReference type="ARBA" id="ARBA00022989"/>
    </source>
</evidence>
<keyword evidence="16" id="KW-0175">Coiled coil</keyword>
<dbReference type="GO" id="GO:0000155">
    <property type="term" value="F:phosphorelay sensor kinase activity"/>
    <property type="evidence" value="ECO:0007669"/>
    <property type="project" value="InterPro"/>
</dbReference>
<dbReference type="SMART" id="SM00304">
    <property type="entry name" value="HAMP"/>
    <property type="match status" value="1"/>
</dbReference>
<keyword evidence="23" id="KW-1185">Reference proteome</keyword>
<dbReference type="SUPFAM" id="SSF52172">
    <property type="entry name" value="CheY-like"/>
    <property type="match status" value="1"/>
</dbReference>
<dbReference type="Gene3D" id="3.30.565.10">
    <property type="entry name" value="Histidine kinase-like ATPase, C-terminal domain"/>
    <property type="match status" value="1"/>
</dbReference>
<keyword evidence="12" id="KW-0902">Two-component regulatory system</keyword>
<evidence type="ECO:0000259" key="21">
    <source>
        <dbReference type="PROSITE" id="PS50894"/>
    </source>
</evidence>
<dbReference type="GO" id="GO:0005524">
    <property type="term" value="F:ATP binding"/>
    <property type="evidence" value="ECO:0007669"/>
    <property type="project" value="UniProtKB-KW"/>
</dbReference>
<evidence type="ECO:0000256" key="8">
    <source>
        <dbReference type="ARBA" id="ARBA00022741"/>
    </source>
</evidence>
<evidence type="ECO:0000256" key="17">
    <source>
        <dbReference type="SAM" id="Phobius"/>
    </source>
</evidence>
<comment type="caution">
    <text evidence="22">The sequence shown here is derived from an EMBL/GenBank/DDBJ whole genome shotgun (WGS) entry which is preliminary data.</text>
</comment>
<keyword evidence="5 15" id="KW-0597">Phosphoprotein</keyword>
<dbReference type="Proteomes" id="UP000294547">
    <property type="component" value="Unassembled WGS sequence"/>
</dbReference>
<keyword evidence="10" id="KW-0067">ATP-binding</keyword>
<dbReference type="Gene3D" id="1.10.287.130">
    <property type="match status" value="1"/>
</dbReference>
<organism evidence="22 23">
    <name type="scientific">Oharaeibacter diazotrophicus</name>
    <dbReference type="NCBI Taxonomy" id="1920512"/>
    <lineage>
        <taxon>Bacteria</taxon>
        <taxon>Pseudomonadati</taxon>
        <taxon>Pseudomonadota</taxon>
        <taxon>Alphaproteobacteria</taxon>
        <taxon>Hyphomicrobiales</taxon>
        <taxon>Pleomorphomonadaceae</taxon>
        <taxon>Oharaeibacter</taxon>
    </lineage>
</organism>
<dbReference type="SMART" id="SM00387">
    <property type="entry name" value="HATPase_c"/>
    <property type="match status" value="1"/>
</dbReference>
<evidence type="ECO:0000259" key="18">
    <source>
        <dbReference type="PROSITE" id="PS50109"/>
    </source>
</evidence>
<dbReference type="InterPro" id="IPR005467">
    <property type="entry name" value="His_kinase_dom"/>
</dbReference>
<dbReference type="InterPro" id="IPR001789">
    <property type="entry name" value="Sig_transdc_resp-reg_receiver"/>
</dbReference>
<evidence type="ECO:0000256" key="9">
    <source>
        <dbReference type="ARBA" id="ARBA00022777"/>
    </source>
</evidence>
<sequence length="885" mass="90833">MTPRPALSVRAKLVLLAVAAIALATSVMLATSILRDTGRYVEQKRSYLFTTARVMAAAAAPAVAEREVAGVQQVIRSLRDVEGGIYVGVAGADGAALAEAGSAEVLSSDVAVSDPAAPVDLLATVGSRTLAVEVPVVRGGAEVGRLRLVADTADLPHLLWAAVGGTFLAAGVAAGLALLLALALQRSISRPIEALSAAMATVRRDHDFAVVLEPSSRDEIGRLVEGFNGMIADIRERDARLARHRERLEREVADRTADYARAARDADDANRAKSDFLATMSHEIRTPMNGILVMAEVLAAEELPGRARRQAEVIARSGASLLAIINDILDVSKIEAGRLEVEILDVDPVAAIDTVLRLFAERAAEKGLDVAGRVLLPPDRLVAADPTRLGQVLGNLVNNALKFTAAGGVVVTAEPDGDDRVRFAVTDTGIGIPADKLAGVFEAFTQADQSTTRRFGGTGLGLSIARRLVEAMGGALAVASEVGRGSTFHFSLPAVVAEGRPATPDAAGASARVAVAAPFTRAALAAGLAARGFALVETGPADFVLADAGALADAAVAPDGALVAVARPGERVPARRDGRRVDAVLAWPVAEGDLSDLLARRAAGLPLSDDDVAGGADALAGFPGLAVLVADDSEVNREVADAALRRLGVVADFVVDGREAVDAALARRYDLILMDGSMPELDGFAAARLIGAAERERGTAPTPIVALTAHVIGAAADAWREAGMVGVLHKPYTLAALAGTIAAATGRTASEMPAGASVPEPPADDAAPALDVAVVDDLLETAGGALAVVDRIVGLYRRRAAEEIGRLRAAAEAGEVEALARSAHALKSMSANIGARALADLAASIERGARIDGAAADAARLAEMDAARAAAEEALDVWRAGQDAA</sequence>
<evidence type="ECO:0000256" key="12">
    <source>
        <dbReference type="ARBA" id="ARBA00023012"/>
    </source>
</evidence>
<dbReference type="Pfam" id="PF01627">
    <property type="entry name" value="Hpt"/>
    <property type="match status" value="1"/>
</dbReference>
<comment type="catalytic activity">
    <reaction evidence="1">
        <text>ATP + protein L-histidine = ADP + protein N-phospho-L-histidine.</text>
        <dbReference type="EC" id="2.7.13.3"/>
    </reaction>
</comment>
<keyword evidence="7 17" id="KW-0812">Transmembrane</keyword>
<dbReference type="FunFam" id="1.10.287.130:FF:000004">
    <property type="entry name" value="Ethylene receptor 1"/>
    <property type="match status" value="1"/>
</dbReference>
<dbReference type="InterPro" id="IPR036097">
    <property type="entry name" value="HisK_dim/P_sf"/>
</dbReference>
<evidence type="ECO:0000313" key="22">
    <source>
        <dbReference type="EMBL" id="TDP81873.1"/>
    </source>
</evidence>
<keyword evidence="13 17" id="KW-0472">Membrane</keyword>
<feature type="domain" description="Response regulatory" evidence="19">
    <location>
        <begin position="626"/>
        <end position="745"/>
    </location>
</feature>
<dbReference type="CDD" id="cd16922">
    <property type="entry name" value="HATPase_EvgS-ArcB-TorS-like"/>
    <property type="match status" value="1"/>
</dbReference>
<dbReference type="Gene3D" id="3.40.50.2300">
    <property type="match status" value="1"/>
</dbReference>
<protein>
    <recommendedName>
        <fullName evidence="3">histidine kinase</fullName>
        <ecNumber evidence="3">2.7.13.3</ecNumber>
    </recommendedName>
</protein>
<dbReference type="CDD" id="cd06225">
    <property type="entry name" value="HAMP"/>
    <property type="match status" value="1"/>
</dbReference>
<dbReference type="PROSITE" id="PS50110">
    <property type="entry name" value="RESPONSE_REGULATORY"/>
    <property type="match status" value="1"/>
</dbReference>
<keyword evidence="6" id="KW-0808">Transferase</keyword>
<accession>A0A4R6R7C6</accession>
<dbReference type="InterPro" id="IPR036641">
    <property type="entry name" value="HPT_dom_sf"/>
</dbReference>
<evidence type="ECO:0000256" key="14">
    <source>
        <dbReference type="PROSITE-ProRule" id="PRU00110"/>
    </source>
</evidence>
<feature type="domain" description="Histidine kinase" evidence="18">
    <location>
        <begin position="279"/>
        <end position="496"/>
    </location>
</feature>
<dbReference type="SMART" id="SM00388">
    <property type="entry name" value="HisKA"/>
    <property type="match status" value="1"/>
</dbReference>
<evidence type="ECO:0000256" key="16">
    <source>
        <dbReference type="SAM" id="Coils"/>
    </source>
</evidence>
<dbReference type="InterPro" id="IPR036890">
    <property type="entry name" value="HATPase_C_sf"/>
</dbReference>
<dbReference type="Gene3D" id="6.10.340.10">
    <property type="match status" value="1"/>
</dbReference>
<keyword evidence="9 22" id="KW-0418">Kinase</keyword>
<evidence type="ECO:0000259" key="19">
    <source>
        <dbReference type="PROSITE" id="PS50110"/>
    </source>
</evidence>
<gene>
    <name evidence="22" type="ORF">EDD54_4133</name>
</gene>
<dbReference type="Pfam" id="PF00072">
    <property type="entry name" value="Response_reg"/>
    <property type="match status" value="1"/>
</dbReference>
<evidence type="ECO:0000256" key="6">
    <source>
        <dbReference type="ARBA" id="ARBA00022679"/>
    </source>
</evidence>
<evidence type="ECO:0000256" key="15">
    <source>
        <dbReference type="PROSITE-ProRule" id="PRU00169"/>
    </source>
</evidence>
<dbReference type="SUPFAM" id="SSF47384">
    <property type="entry name" value="Homodimeric domain of signal transducing histidine kinase"/>
    <property type="match status" value="1"/>
</dbReference>
<feature type="modified residue" description="4-aspartylphosphate" evidence="15">
    <location>
        <position position="675"/>
    </location>
</feature>
<dbReference type="GO" id="GO:0005886">
    <property type="term" value="C:plasma membrane"/>
    <property type="evidence" value="ECO:0007669"/>
    <property type="project" value="UniProtKB-SubCell"/>
</dbReference>
<feature type="coiled-coil region" evidence="16">
    <location>
        <begin position="231"/>
        <end position="265"/>
    </location>
</feature>
<dbReference type="PROSITE" id="PS50894">
    <property type="entry name" value="HPT"/>
    <property type="match status" value="1"/>
</dbReference>
<dbReference type="SMART" id="SM00448">
    <property type="entry name" value="REC"/>
    <property type="match status" value="1"/>
</dbReference>
<dbReference type="PANTHER" id="PTHR45339">
    <property type="entry name" value="HYBRID SIGNAL TRANSDUCTION HISTIDINE KINASE J"/>
    <property type="match status" value="1"/>
</dbReference>
<dbReference type="InterPro" id="IPR008207">
    <property type="entry name" value="Sig_transdc_His_kin_Hpt_dom"/>
</dbReference>
<dbReference type="InterPro" id="IPR003661">
    <property type="entry name" value="HisK_dim/P_dom"/>
</dbReference>
<keyword evidence="11 17" id="KW-1133">Transmembrane helix</keyword>
<dbReference type="CDD" id="cd00082">
    <property type="entry name" value="HisKA"/>
    <property type="match status" value="1"/>
</dbReference>
<dbReference type="SUPFAM" id="SSF47226">
    <property type="entry name" value="Histidine-containing phosphotransfer domain, HPT domain"/>
    <property type="match status" value="1"/>
</dbReference>
<evidence type="ECO:0000313" key="23">
    <source>
        <dbReference type="Proteomes" id="UP000294547"/>
    </source>
</evidence>
<dbReference type="Pfam" id="PF00672">
    <property type="entry name" value="HAMP"/>
    <property type="match status" value="1"/>
</dbReference>
<dbReference type="EMBL" id="SNXY01000011">
    <property type="protein sequence ID" value="TDP81873.1"/>
    <property type="molecule type" value="Genomic_DNA"/>
</dbReference>
<dbReference type="InterPro" id="IPR003660">
    <property type="entry name" value="HAMP_dom"/>
</dbReference>
<dbReference type="FunFam" id="3.30.565.10:FF:000010">
    <property type="entry name" value="Sensor histidine kinase RcsC"/>
    <property type="match status" value="1"/>
</dbReference>
<dbReference type="Gene3D" id="1.20.120.160">
    <property type="entry name" value="HPT domain"/>
    <property type="match status" value="1"/>
</dbReference>
<evidence type="ECO:0000259" key="20">
    <source>
        <dbReference type="PROSITE" id="PS50885"/>
    </source>
</evidence>
<dbReference type="SUPFAM" id="SSF158472">
    <property type="entry name" value="HAMP domain-like"/>
    <property type="match status" value="1"/>
</dbReference>
<evidence type="ECO:0000256" key="3">
    <source>
        <dbReference type="ARBA" id="ARBA00012438"/>
    </source>
</evidence>
<evidence type="ECO:0000256" key="1">
    <source>
        <dbReference type="ARBA" id="ARBA00000085"/>
    </source>
</evidence>
<dbReference type="PANTHER" id="PTHR45339:SF1">
    <property type="entry name" value="HYBRID SIGNAL TRANSDUCTION HISTIDINE KINASE J"/>
    <property type="match status" value="1"/>
</dbReference>
<dbReference type="PROSITE" id="PS50885">
    <property type="entry name" value="HAMP"/>
    <property type="match status" value="1"/>
</dbReference>
<reference evidence="22 23" key="1">
    <citation type="submission" date="2019-03" db="EMBL/GenBank/DDBJ databases">
        <title>Genomic Encyclopedia of Type Strains, Phase IV (KMG-IV): sequencing the most valuable type-strain genomes for metagenomic binning, comparative biology and taxonomic classification.</title>
        <authorList>
            <person name="Goeker M."/>
        </authorList>
    </citation>
    <scope>NUCLEOTIDE SEQUENCE [LARGE SCALE GENOMIC DNA]</scope>
    <source>
        <strain evidence="22 23">DSM 102969</strain>
    </source>
</reference>
<dbReference type="PRINTS" id="PR00344">
    <property type="entry name" value="BCTRLSENSOR"/>
</dbReference>
<feature type="modified residue" description="Phosphohistidine" evidence="14">
    <location>
        <position position="824"/>
    </location>
</feature>
<dbReference type="OrthoDB" id="9789782at2"/>
<dbReference type="Pfam" id="PF00512">
    <property type="entry name" value="HisKA"/>
    <property type="match status" value="1"/>
</dbReference>
<dbReference type="RefSeq" id="WP_126540462.1">
    <property type="nucleotide sequence ID" value="NZ_BSPM01000002.1"/>
</dbReference>
<dbReference type="SUPFAM" id="SSF55874">
    <property type="entry name" value="ATPase domain of HSP90 chaperone/DNA topoisomerase II/histidine kinase"/>
    <property type="match status" value="1"/>
</dbReference>
<feature type="domain" description="HAMP" evidence="20">
    <location>
        <begin position="186"/>
        <end position="239"/>
    </location>
</feature>
<evidence type="ECO:0000256" key="7">
    <source>
        <dbReference type="ARBA" id="ARBA00022692"/>
    </source>
</evidence>
<dbReference type="CDD" id="cd17546">
    <property type="entry name" value="REC_hyHK_CKI1_RcsC-like"/>
    <property type="match status" value="1"/>
</dbReference>
<keyword evidence="4" id="KW-1003">Cell membrane</keyword>
<evidence type="ECO:0000256" key="4">
    <source>
        <dbReference type="ARBA" id="ARBA00022475"/>
    </source>
</evidence>
<evidence type="ECO:0000256" key="10">
    <source>
        <dbReference type="ARBA" id="ARBA00022840"/>
    </source>
</evidence>
<dbReference type="InterPro" id="IPR011006">
    <property type="entry name" value="CheY-like_superfamily"/>
</dbReference>
<name>A0A4R6R7C6_9HYPH</name>
<dbReference type="Pfam" id="PF02518">
    <property type="entry name" value="HATPase_c"/>
    <property type="match status" value="1"/>
</dbReference>
<proteinExistence type="predicted"/>
<feature type="domain" description="HPt" evidence="21">
    <location>
        <begin position="785"/>
        <end position="878"/>
    </location>
</feature>
<dbReference type="InterPro" id="IPR003594">
    <property type="entry name" value="HATPase_dom"/>
</dbReference>
<dbReference type="PROSITE" id="PS50109">
    <property type="entry name" value="HIS_KIN"/>
    <property type="match status" value="1"/>
</dbReference>
<feature type="transmembrane region" description="Helical" evidence="17">
    <location>
        <begin position="158"/>
        <end position="184"/>
    </location>
</feature>
<keyword evidence="8" id="KW-0547">Nucleotide-binding</keyword>
<evidence type="ECO:0000256" key="5">
    <source>
        <dbReference type="ARBA" id="ARBA00022553"/>
    </source>
</evidence>
<dbReference type="AlphaFoldDB" id="A0A4R6R7C6"/>